<sequence length="98" mass="11461">MIEEIHGIIGDKCNKGRQRLDLSVHMILFVSDMVKLLWKMEKDESDCVSCFEELGKYEEKHKQAMCMPCSHMFHEHCITTWLQNGHSCPVCRYDLLAT</sequence>
<dbReference type="GO" id="GO:0061630">
    <property type="term" value="F:ubiquitin protein ligase activity"/>
    <property type="evidence" value="ECO:0007669"/>
    <property type="project" value="UniProtKB-EC"/>
</dbReference>
<organism evidence="8 9">
    <name type="scientific">Solanum verrucosum</name>
    <dbReference type="NCBI Taxonomy" id="315347"/>
    <lineage>
        <taxon>Eukaryota</taxon>
        <taxon>Viridiplantae</taxon>
        <taxon>Streptophyta</taxon>
        <taxon>Embryophyta</taxon>
        <taxon>Tracheophyta</taxon>
        <taxon>Spermatophyta</taxon>
        <taxon>Magnoliopsida</taxon>
        <taxon>eudicotyledons</taxon>
        <taxon>Gunneridae</taxon>
        <taxon>Pentapetalae</taxon>
        <taxon>asterids</taxon>
        <taxon>lamiids</taxon>
        <taxon>Solanales</taxon>
        <taxon>Solanaceae</taxon>
        <taxon>Solanoideae</taxon>
        <taxon>Solaneae</taxon>
        <taxon>Solanum</taxon>
    </lineage>
</organism>
<dbReference type="Proteomes" id="UP001234989">
    <property type="component" value="Chromosome 11"/>
</dbReference>
<dbReference type="AlphaFoldDB" id="A0AAF0ZY82"/>
<proteinExistence type="predicted"/>
<dbReference type="InterPro" id="IPR001841">
    <property type="entry name" value="Znf_RING"/>
</dbReference>
<evidence type="ECO:0000256" key="5">
    <source>
        <dbReference type="ARBA" id="ARBA00022833"/>
    </source>
</evidence>
<dbReference type="SUPFAM" id="SSF57850">
    <property type="entry name" value="RING/U-box"/>
    <property type="match status" value="1"/>
</dbReference>
<feature type="domain" description="RING-type" evidence="7">
    <location>
        <begin position="47"/>
        <end position="92"/>
    </location>
</feature>
<dbReference type="Pfam" id="PF13639">
    <property type="entry name" value="zf-RING_2"/>
    <property type="match status" value="1"/>
</dbReference>
<dbReference type="GO" id="GO:0016567">
    <property type="term" value="P:protein ubiquitination"/>
    <property type="evidence" value="ECO:0007669"/>
    <property type="project" value="TreeGrafter"/>
</dbReference>
<dbReference type="Gene3D" id="3.30.40.10">
    <property type="entry name" value="Zinc/RING finger domain, C3HC4 (zinc finger)"/>
    <property type="match status" value="1"/>
</dbReference>
<evidence type="ECO:0000256" key="3">
    <source>
        <dbReference type="ARBA" id="ARBA00022723"/>
    </source>
</evidence>
<dbReference type="SMART" id="SM00184">
    <property type="entry name" value="RING"/>
    <property type="match status" value="1"/>
</dbReference>
<evidence type="ECO:0000256" key="4">
    <source>
        <dbReference type="ARBA" id="ARBA00022771"/>
    </source>
</evidence>
<comment type="catalytic activity">
    <reaction evidence="1">
        <text>S-ubiquitinyl-[E2 ubiquitin-conjugating enzyme]-L-cysteine + [acceptor protein]-L-lysine = [E2 ubiquitin-conjugating enzyme]-L-cysteine + N(6)-ubiquitinyl-[acceptor protein]-L-lysine.</text>
        <dbReference type="EC" id="2.3.2.27"/>
    </reaction>
</comment>
<keyword evidence="9" id="KW-1185">Reference proteome</keyword>
<dbReference type="EMBL" id="CP133622">
    <property type="protein sequence ID" value="WMV53329.1"/>
    <property type="molecule type" value="Genomic_DNA"/>
</dbReference>
<evidence type="ECO:0000256" key="2">
    <source>
        <dbReference type="ARBA" id="ARBA00012483"/>
    </source>
</evidence>
<evidence type="ECO:0000259" key="7">
    <source>
        <dbReference type="PROSITE" id="PS50089"/>
    </source>
</evidence>
<dbReference type="InterPro" id="IPR013083">
    <property type="entry name" value="Znf_RING/FYVE/PHD"/>
</dbReference>
<evidence type="ECO:0000256" key="6">
    <source>
        <dbReference type="PROSITE-ProRule" id="PRU00175"/>
    </source>
</evidence>
<keyword evidence="4 6" id="KW-0863">Zinc-finger</keyword>
<protein>
    <recommendedName>
        <fullName evidence="2">RING-type E3 ubiquitin transferase</fullName>
        <ecNumber evidence="2">2.3.2.27</ecNumber>
    </recommendedName>
</protein>
<dbReference type="PROSITE" id="PS50089">
    <property type="entry name" value="ZF_RING_2"/>
    <property type="match status" value="1"/>
</dbReference>
<evidence type="ECO:0000313" key="9">
    <source>
        <dbReference type="Proteomes" id="UP001234989"/>
    </source>
</evidence>
<keyword evidence="5" id="KW-0862">Zinc</keyword>
<accession>A0AAF0ZY82</accession>
<gene>
    <name evidence="8" type="ORF">MTR67_046714</name>
</gene>
<evidence type="ECO:0000256" key="1">
    <source>
        <dbReference type="ARBA" id="ARBA00000900"/>
    </source>
</evidence>
<dbReference type="GO" id="GO:0005737">
    <property type="term" value="C:cytoplasm"/>
    <property type="evidence" value="ECO:0007669"/>
    <property type="project" value="TreeGrafter"/>
</dbReference>
<evidence type="ECO:0000313" key="8">
    <source>
        <dbReference type="EMBL" id="WMV53329.1"/>
    </source>
</evidence>
<name>A0AAF0ZY82_SOLVR</name>
<reference evidence="8" key="1">
    <citation type="submission" date="2023-08" db="EMBL/GenBank/DDBJ databases">
        <title>A de novo genome assembly of Solanum verrucosum Schlechtendal, a Mexican diploid species geographically isolated from the other diploid A-genome species in potato relatives.</title>
        <authorList>
            <person name="Hosaka K."/>
        </authorList>
    </citation>
    <scope>NUCLEOTIDE SEQUENCE</scope>
    <source>
        <tissue evidence="8">Young leaves</tissue>
    </source>
</reference>
<dbReference type="GO" id="GO:0008270">
    <property type="term" value="F:zinc ion binding"/>
    <property type="evidence" value="ECO:0007669"/>
    <property type="project" value="UniProtKB-KW"/>
</dbReference>
<dbReference type="PANTHER" id="PTHR15710:SF77">
    <property type="entry name" value="RING-H2 FINGER PROTEIN ATL21B"/>
    <property type="match status" value="1"/>
</dbReference>
<dbReference type="EC" id="2.3.2.27" evidence="2"/>
<dbReference type="PANTHER" id="PTHR15710">
    <property type="entry name" value="E3 UBIQUITIN-PROTEIN LIGASE PRAJA"/>
    <property type="match status" value="1"/>
</dbReference>
<keyword evidence="3" id="KW-0479">Metal-binding</keyword>